<feature type="domain" description="N-acetyltransferase" evidence="1">
    <location>
        <begin position="7"/>
        <end position="86"/>
    </location>
</feature>
<dbReference type="InterPro" id="IPR045057">
    <property type="entry name" value="Gcn5-rel_NAT"/>
</dbReference>
<proteinExistence type="predicted"/>
<comment type="caution">
    <text evidence="2">The sequence shown here is derived from an EMBL/GenBank/DDBJ whole genome shotgun (WGS) entry which is preliminary data.</text>
</comment>
<dbReference type="PANTHER" id="PTHR31435">
    <property type="entry name" value="PROTEIN NATD1"/>
    <property type="match status" value="1"/>
</dbReference>
<protein>
    <submittedName>
        <fullName evidence="2">GNAT family N-acetyltransferase</fullName>
    </submittedName>
</protein>
<dbReference type="Proteomes" id="UP001218579">
    <property type="component" value="Unassembled WGS sequence"/>
</dbReference>
<dbReference type="InterPro" id="IPR016181">
    <property type="entry name" value="Acyl_CoA_acyltransferase"/>
</dbReference>
<reference evidence="2 3" key="1">
    <citation type="submission" date="2023-01" db="EMBL/GenBank/DDBJ databases">
        <title>Novel species of the genus Asticcacaulis isolated from rivers.</title>
        <authorList>
            <person name="Lu H."/>
        </authorList>
    </citation>
    <scope>NUCLEOTIDE SEQUENCE [LARGE SCALE GENOMIC DNA]</scope>
    <source>
        <strain evidence="2 3">LKC15W</strain>
    </source>
</reference>
<dbReference type="EMBL" id="JAQQKV010000001">
    <property type="protein sequence ID" value="MDC7674542.1"/>
    <property type="molecule type" value="Genomic_DNA"/>
</dbReference>
<evidence type="ECO:0000313" key="3">
    <source>
        <dbReference type="Proteomes" id="UP001218579"/>
    </source>
</evidence>
<dbReference type="Gene3D" id="3.40.630.30">
    <property type="match status" value="1"/>
</dbReference>
<accession>A0ABT5HE56</accession>
<evidence type="ECO:0000313" key="2">
    <source>
        <dbReference type="EMBL" id="MDC7674542.1"/>
    </source>
</evidence>
<name>A0ABT5HE56_9CAUL</name>
<organism evidence="2 3">
    <name type="scientific">Asticcacaulis machinosus</name>
    <dbReference type="NCBI Taxonomy" id="2984211"/>
    <lineage>
        <taxon>Bacteria</taxon>
        <taxon>Pseudomonadati</taxon>
        <taxon>Pseudomonadota</taxon>
        <taxon>Alphaproteobacteria</taxon>
        <taxon>Caulobacterales</taxon>
        <taxon>Caulobacteraceae</taxon>
        <taxon>Asticcacaulis</taxon>
    </lineage>
</organism>
<gene>
    <name evidence="2" type="ORF">PQU98_00200</name>
</gene>
<dbReference type="PROSITE" id="PS51729">
    <property type="entry name" value="GNAT_YJDJ"/>
    <property type="match status" value="1"/>
</dbReference>
<dbReference type="RefSeq" id="WP_272742871.1">
    <property type="nucleotide sequence ID" value="NZ_JAQQKV010000001.1"/>
</dbReference>
<evidence type="ECO:0000259" key="1">
    <source>
        <dbReference type="PROSITE" id="PS51729"/>
    </source>
</evidence>
<dbReference type="SUPFAM" id="SSF55729">
    <property type="entry name" value="Acyl-CoA N-acyltransferases (Nat)"/>
    <property type="match status" value="1"/>
</dbReference>
<dbReference type="InterPro" id="IPR031165">
    <property type="entry name" value="GNAT_YJDJ"/>
</dbReference>
<dbReference type="PANTHER" id="PTHR31435:SF10">
    <property type="entry name" value="BSR4717 PROTEIN"/>
    <property type="match status" value="1"/>
</dbReference>
<sequence>MTSPLVIDNTDKSRFELVVDGETAYADYHVTGDTLYIDYVFAPEALRGTGTAGKLMQGLVDIISNRPQKIVPICGYAAAWLKRHRL</sequence>
<keyword evidence="3" id="KW-1185">Reference proteome</keyword>
<dbReference type="Pfam" id="PF14542">
    <property type="entry name" value="Acetyltransf_CG"/>
    <property type="match status" value="1"/>
</dbReference>